<dbReference type="AlphaFoldDB" id="A0A6C0BDL9"/>
<organism evidence="1">
    <name type="scientific">viral metagenome</name>
    <dbReference type="NCBI Taxonomy" id="1070528"/>
    <lineage>
        <taxon>unclassified sequences</taxon>
        <taxon>metagenomes</taxon>
        <taxon>organismal metagenomes</taxon>
    </lineage>
</organism>
<accession>A0A6C0BDL9</accession>
<proteinExistence type="predicted"/>
<dbReference type="EMBL" id="MN739133">
    <property type="protein sequence ID" value="QHS90385.1"/>
    <property type="molecule type" value="Genomic_DNA"/>
</dbReference>
<name>A0A6C0BDL9_9ZZZZ</name>
<sequence length="117" mass="13504">MANPSFSSRLIYDHCAYDKKLQESTSPFSYTMYGGKYESDKKCEYNKYTKKYDTDIIDTESDLFNITRPASRCPSKKYNQNDSYKSNVVYAPADMCSIVYNNLVWKGGNGVRLPRNV</sequence>
<reference evidence="1" key="1">
    <citation type="journal article" date="2020" name="Nature">
        <title>Giant virus diversity and host interactions through global metagenomics.</title>
        <authorList>
            <person name="Schulz F."/>
            <person name="Roux S."/>
            <person name="Paez-Espino D."/>
            <person name="Jungbluth S."/>
            <person name="Walsh D.A."/>
            <person name="Denef V.J."/>
            <person name="McMahon K.D."/>
            <person name="Konstantinidis K.T."/>
            <person name="Eloe-Fadrosh E.A."/>
            <person name="Kyrpides N.C."/>
            <person name="Woyke T."/>
        </authorList>
    </citation>
    <scope>NUCLEOTIDE SEQUENCE</scope>
    <source>
        <strain evidence="1">GVMAG-M-3300010160-60</strain>
    </source>
</reference>
<evidence type="ECO:0000313" key="1">
    <source>
        <dbReference type="EMBL" id="QHS90385.1"/>
    </source>
</evidence>
<protein>
    <submittedName>
        <fullName evidence="1">Uncharacterized protein</fullName>
    </submittedName>
</protein>